<evidence type="ECO:0008006" key="4">
    <source>
        <dbReference type="Google" id="ProtNLM"/>
    </source>
</evidence>
<sequence>MLQRVQTIWLFFATVAIFGLFLFPYLQVYNPDGSSRALKITGIQESLGGQIVQTEAFLALTIATVILGLIPFITIFLYKNRKQQIKMCYLSIVAILGFSFWLVQTAKQALGTINLQTENYGLGVILPSLSVFFVILALRGIRKDEKLIKSADRLR</sequence>
<protein>
    <recommendedName>
        <fullName evidence="4">DUF4293 domain-containing protein</fullName>
    </recommendedName>
</protein>
<feature type="transmembrane region" description="Helical" evidence="1">
    <location>
        <begin position="7"/>
        <end position="26"/>
    </location>
</feature>
<keyword evidence="3" id="KW-1185">Reference proteome</keyword>
<dbReference type="Proteomes" id="UP000199226">
    <property type="component" value="Unassembled WGS sequence"/>
</dbReference>
<dbReference type="RefSeq" id="WP_090704674.1">
    <property type="nucleotide sequence ID" value="NZ_FNHH01000013.1"/>
</dbReference>
<feature type="transmembrane region" description="Helical" evidence="1">
    <location>
        <begin position="56"/>
        <end position="78"/>
    </location>
</feature>
<keyword evidence="1" id="KW-0472">Membrane</keyword>
<feature type="transmembrane region" description="Helical" evidence="1">
    <location>
        <begin position="124"/>
        <end position="141"/>
    </location>
</feature>
<reference evidence="3" key="1">
    <citation type="submission" date="2016-10" db="EMBL/GenBank/DDBJ databases">
        <authorList>
            <person name="Varghese N."/>
            <person name="Submissions S."/>
        </authorList>
    </citation>
    <scope>NUCLEOTIDE SEQUENCE [LARGE SCALE GENOMIC DNA]</scope>
    <source>
        <strain evidence="3">DSM 24536</strain>
    </source>
</reference>
<name>A0A1G9TKX4_9SPHI</name>
<dbReference type="InterPro" id="IPR025635">
    <property type="entry name" value="DUF4293"/>
</dbReference>
<accession>A0A1G9TKX4</accession>
<evidence type="ECO:0000313" key="3">
    <source>
        <dbReference type="Proteomes" id="UP000199226"/>
    </source>
</evidence>
<gene>
    <name evidence="2" type="ORF">SAMN05421813_11363</name>
</gene>
<evidence type="ECO:0000256" key="1">
    <source>
        <dbReference type="SAM" id="Phobius"/>
    </source>
</evidence>
<dbReference type="Pfam" id="PF14126">
    <property type="entry name" value="DUF4293"/>
    <property type="match status" value="1"/>
</dbReference>
<dbReference type="OrthoDB" id="594989at2"/>
<keyword evidence="1" id="KW-0812">Transmembrane</keyword>
<feature type="transmembrane region" description="Helical" evidence="1">
    <location>
        <begin position="87"/>
        <end position="104"/>
    </location>
</feature>
<proteinExistence type="predicted"/>
<organism evidence="2 3">
    <name type="scientific">Daejeonella rubra</name>
    <dbReference type="NCBI Taxonomy" id="990371"/>
    <lineage>
        <taxon>Bacteria</taxon>
        <taxon>Pseudomonadati</taxon>
        <taxon>Bacteroidota</taxon>
        <taxon>Sphingobacteriia</taxon>
        <taxon>Sphingobacteriales</taxon>
        <taxon>Sphingobacteriaceae</taxon>
        <taxon>Daejeonella</taxon>
    </lineage>
</organism>
<dbReference type="STRING" id="990371.SAMN05421813_11363"/>
<keyword evidence="1" id="KW-1133">Transmembrane helix</keyword>
<dbReference type="EMBL" id="FNHH01000013">
    <property type="protein sequence ID" value="SDM48323.1"/>
    <property type="molecule type" value="Genomic_DNA"/>
</dbReference>
<evidence type="ECO:0000313" key="2">
    <source>
        <dbReference type="EMBL" id="SDM48323.1"/>
    </source>
</evidence>
<dbReference type="AlphaFoldDB" id="A0A1G9TKX4"/>